<evidence type="ECO:0000256" key="4">
    <source>
        <dbReference type="ARBA" id="ARBA00022989"/>
    </source>
</evidence>
<protein>
    <submittedName>
        <fullName evidence="9">Uncharacterized protein</fullName>
    </submittedName>
</protein>
<evidence type="ECO:0000313" key="9">
    <source>
        <dbReference type="EMBL" id="KAK8718484.1"/>
    </source>
</evidence>
<keyword evidence="3 8" id="KW-0812">Transmembrane</keyword>
<keyword evidence="6" id="KW-0675">Receptor</keyword>
<dbReference type="InterPro" id="IPR052192">
    <property type="entry name" value="Insect_Ionotropic_Sensory_Rcpt"/>
</dbReference>
<dbReference type="PANTHER" id="PTHR42643:SF24">
    <property type="entry name" value="IONOTROPIC RECEPTOR 60A"/>
    <property type="match status" value="1"/>
</dbReference>
<proteinExistence type="predicted"/>
<sequence>SPKFHITVVIDSFYTDNLGQTPYYVTSEGVHVLHDFGWGFRKGAPFRQRFNQLSLQLKESGISHKWIYEVIARRVKENRGGTTLDDEKFQTDSYNAKNTEVLRLYHLQGAFYFMFLGYVIAAAVLLGEQIHILLAAL</sequence>
<keyword evidence="2" id="KW-1003">Cell membrane</keyword>
<evidence type="ECO:0000313" key="10">
    <source>
        <dbReference type="Proteomes" id="UP001445076"/>
    </source>
</evidence>
<evidence type="ECO:0000256" key="2">
    <source>
        <dbReference type="ARBA" id="ARBA00022475"/>
    </source>
</evidence>
<evidence type="ECO:0000256" key="6">
    <source>
        <dbReference type="ARBA" id="ARBA00023170"/>
    </source>
</evidence>
<feature type="transmembrane region" description="Helical" evidence="8">
    <location>
        <begin position="111"/>
        <end position="134"/>
    </location>
</feature>
<keyword evidence="7" id="KW-0325">Glycoprotein</keyword>
<feature type="non-terminal residue" evidence="9">
    <location>
        <position position="1"/>
    </location>
</feature>
<keyword evidence="4 8" id="KW-1133">Transmembrane helix</keyword>
<gene>
    <name evidence="9" type="ORF">OTU49_014715</name>
</gene>
<comment type="subcellular location">
    <subcellularLocation>
        <location evidence="1">Cell membrane</location>
        <topology evidence="1">Multi-pass membrane protein</topology>
    </subcellularLocation>
</comment>
<dbReference type="PANTHER" id="PTHR42643">
    <property type="entry name" value="IONOTROPIC RECEPTOR 20A-RELATED"/>
    <property type="match status" value="1"/>
</dbReference>
<dbReference type="GO" id="GO:0005886">
    <property type="term" value="C:plasma membrane"/>
    <property type="evidence" value="ECO:0007669"/>
    <property type="project" value="UniProtKB-SubCell"/>
</dbReference>
<evidence type="ECO:0000256" key="1">
    <source>
        <dbReference type="ARBA" id="ARBA00004651"/>
    </source>
</evidence>
<evidence type="ECO:0000256" key="5">
    <source>
        <dbReference type="ARBA" id="ARBA00023136"/>
    </source>
</evidence>
<organism evidence="9 10">
    <name type="scientific">Cherax quadricarinatus</name>
    <name type="common">Australian red claw crayfish</name>
    <dbReference type="NCBI Taxonomy" id="27406"/>
    <lineage>
        <taxon>Eukaryota</taxon>
        <taxon>Metazoa</taxon>
        <taxon>Ecdysozoa</taxon>
        <taxon>Arthropoda</taxon>
        <taxon>Crustacea</taxon>
        <taxon>Multicrustacea</taxon>
        <taxon>Malacostraca</taxon>
        <taxon>Eumalacostraca</taxon>
        <taxon>Eucarida</taxon>
        <taxon>Decapoda</taxon>
        <taxon>Pleocyemata</taxon>
        <taxon>Astacidea</taxon>
        <taxon>Parastacoidea</taxon>
        <taxon>Parastacidae</taxon>
        <taxon>Cherax</taxon>
    </lineage>
</organism>
<evidence type="ECO:0000256" key="7">
    <source>
        <dbReference type="ARBA" id="ARBA00023180"/>
    </source>
</evidence>
<dbReference type="Proteomes" id="UP001445076">
    <property type="component" value="Unassembled WGS sequence"/>
</dbReference>
<keyword evidence="10" id="KW-1185">Reference proteome</keyword>
<keyword evidence="5 8" id="KW-0472">Membrane</keyword>
<dbReference type="AlphaFoldDB" id="A0AAW0VPY8"/>
<accession>A0AAW0VPY8</accession>
<name>A0AAW0VPY8_CHEQU</name>
<dbReference type="EMBL" id="JARKIK010006347">
    <property type="protein sequence ID" value="KAK8718484.1"/>
    <property type="molecule type" value="Genomic_DNA"/>
</dbReference>
<reference evidence="9 10" key="1">
    <citation type="journal article" date="2024" name="BMC Genomics">
        <title>Genome assembly of redclaw crayfish (Cherax quadricarinatus) provides insights into its immune adaptation and hypoxia tolerance.</title>
        <authorList>
            <person name="Liu Z."/>
            <person name="Zheng J."/>
            <person name="Li H."/>
            <person name="Fang K."/>
            <person name="Wang S."/>
            <person name="He J."/>
            <person name="Zhou D."/>
            <person name="Weng S."/>
            <person name="Chi M."/>
            <person name="Gu Z."/>
            <person name="He J."/>
            <person name="Li F."/>
            <person name="Wang M."/>
        </authorList>
    </citation>
    <scope>NUCLEOTIDE SEQUENCE [LARGE SCALE GENOMIC DNA]</scope>
    <source>
        <strain evidence="9">ZL_2023a</strain>
    </source>
</reference>
<evidence type="ECO:0000256" key="3">
    <source>
        <dbReference type="ARBA" id="ARBA00022692"/>
    </source>
</evidence>
<evidence type="ECO:0000256" key="8">
    <source>
        <dbReference type="SAM" id="Phobius"/>
    </source>
</evidence>
<comment type="caution">
    <text evidence="9">The sequence shown here is derived from an EMBL/GenBank/DDBJ whole genome shotgun (WGS) entry which is preliminary data.</text>
</comment>